<protein>
    <submittedName>
        <fullName evidence="1">Heme oxygenase-like protein</fullName>
    </submittedName>
</protein>
<dbReference type="OrthoDB" id="37730at2759"/>
<dbReference type="PANTHER" id="PTHR41813">
    <property type="entry name" value="REGULATOR PAB1642, PUTATIVE (AFU_ORTHOLOGUE AFUA_3G11955)-RELATED"/>
    <property type="match status" value="1"/>
</dbReference>
<reference evidence="2" key="1">
    <citation type="journal article" date="2013" name="Ind. Biotechnol.">
        <title>Comparative genomics analysis of Trichoderma reesei strains.</title>
        <authorList>
            <person name="Koike H."/>
            <person name="Aerts A."/>
            <person name="LaButti K."/>
            <person name="Grigoriev I.V."/>
            <person name="Baker S.E."/>
        </authorList>
    </citation>
    <scope>NUCLEOTIDE SEQUENCE [LARGE SCALE GENOMIC DNA]</scope>
    <source>
        <strain evidence="2">ATCC 56765 / BCRC 32924 / NRRL 11460 / Rut C-30</strain>
    </source>
</reference>
<dbReference type="Gene3D" id="1.20.910.10">
    <property type="entry name" value="Heme oxygenase-like"/>
    <property type="match status" value="1"/>
</dbReference>
<proteinExistence type="predicted"/>
<dbReference type="InterPro" id="IPR053261">
    <property type="entry name" value="Polyketide-peptide_reg"/>
</dbReference>
<dbReference type="KEGG" id="trr:M419DRAFT_69493"/>
<dbReference type="InterPro" id="IPR016084">
    <property type="entry name" value="Haem_Oase-like_multi-hlx"/>
</dbReference>
<dbReference type="EMBL" id="KI911139">
    <property type="protein sequence ID" value="ETS06695.1"/>
    <property type="molecule type" value="Genomic_DNA"/>
</dbReference>
<sequence>MAPFSLTQTLLTSHPVAYQTATQSPFLARASQGRLPKTLLGQWLANDRLYIHAYIRGIGRLLSFLQLPDVVPPLRDENAVREQSVEERLLHWMIDALVNIRREEDMFVRTAARYGVDVNLAAGEEDGRVAPGTKLEGLRRFEALFDGIVAPPGGDGDGAAPLPLPWLEAAVVFWATEKCYLDAWSGAAARVSDAAADRKPEDDADGGALRRELIPNWSSAEFARFVDALGEIVDAGVRREMERSKAGEDEEELVKARLVERAMAKWRDVLAAEEAFWPAVEGSD</sequence>
<accession>A0A024SMW4</accession>
<dbReference type="AlphaFoldDB" id="A0A024SMW4"/>
<organism evidence="1 2">
    <name type="scientific">Hypocrea jecorina (strain ATCC 56765 / BCRC 32924 / NRRL 11460 / Rut C-30)</name>
    <name type="common">Trichoderma reesei</name>
    <dbReference type="NCBI Taxonomy" id="1344414"/>
    <lineage>
        <taxon>Eukaryota</taxon>
        <taxon>Fungi</taxon>
        <taxon>Dikarya</taxon>
        <taxon>Ascomycota</taxon>
        <taxon>Pezizomycotina</taxon>
        <taxon>Sordariomycetes</taxon>
        <taxon>Hypocreomycetidae</taxon>
        <taxon>Hypocreales</taxon>
        <taxon>Hypocreaceae</taxon>
        <taxon>Trichoderma</taxon>
    </lineage>
</organism>
<dbReference type="HOGENOM" id="CLU_055855_0_0_1"/>
<name>A0A024SMW4_HYPJR</name>
<dbReference type="CDD" id="cd19357">
    <property type="entry name" value="TenA_E_At3g16990-like"/>
    <property type="match status" value="1"/>
</dbReference>
<dbReference type="PANTHER" id="PTHR41813:SF2">
    <property type="entry name" value="REGULATOR PAB1642, PUTATIVE (AFU_ORTHOLOGUE AFUA_3G11955)-RELATED"/>
    <property type="match status" value="1"/>
</dbReference>
<evidence type="ECO:0000313" key="2">
    <source>
        <dbReference type="Proteomes" id="UP000024376"/>
    </source>
</evidence>
<dbReference type="Proteomes" id="UP000024376">
    <property type="component" value="Unassembled WGS sequence"/>
</dbReference>
<evidence type="ECO:0000313" key="1">
    <source>
        <dbReference type="EMBL" id="ETS06695.1"/>
    </source>
</evidence>
<dbReference type="SUPFAM" id="SSF48613">
    <property type="entry name" value="Heme oxygenase-like"/>
    <property type="match status" value="1"/>
</dbReference>
<gene>
    <name evidence="1" type="ORF">M419DRAFT_69493</name>
</gene>